<proteinExistence type="predicted"/>
<accession>A0A2K3CS07</accession>
<sequence length="58" mass="6112">MEEQPAVAGTAAAAVEEVDAGTRLAQRHEQRQGGRRHVLPPVLPRQPRAVQLGGGAYG</sequence>
<name>A0A2K3CS07_CHLRE</name>
<dbReference type="RefSeq" id="XP_042915181.1">
    <property type="nucleotide sequence ID" value="XM_043072722.1"/>
</dbReference>
<feature type="region of interest" description="Disordered" evidence="1">
    <location>
        <begin position="17"/>
        <end position="41"/>
    </location>
</feature>
<keyword evidence="3" id="KW-1185">Reference proteome</keyword>
<organism evidence="2 3">
    <name type="scientific">Chlamydomonas reinhardtii</name>
    <name type="common">Chlamydomonas smithii</name>
    <dbReference type="NCBI Taxonomy" id="3055"/>
    <lineage>
        <taxon>Eukaryota</taxon>
        <taxon>Viridiplantae</taxon>
        <taxon>Chlorophyta</taxon>
        <taxon>core chlorophytes</taxon>
        <taxon>Chlorophyceae</taxon>
        <taxon>CS clade</taxon>
        <taxon>Chlamydomonadales</taxon>
        <taxon>Chlamydomonadaceae</taxon>
        <taxon>Chlamydomonas</taxon>
    </lineage>
</organism>
<dbReference type="Gramene" id="PNW71058">
    <property type="protein sequence ID" value="PNW71058"/>
    <property type="gene ID" value="CHLRE_17g744747v5"/>
</dbReference>
<evidence type="ECO:0000256" key="1">
    <source>
        <dbReference type="SAM" id="MobiDB-lite"/>
    </source>
</evidence>
<dbReference type="GeneID" id="66057206"/>
<dbReference type="Proteomes" id="UP000006906">
    <property type="component" value="Chromosome 17"/>
</dbReference>
<dbReference type="EMBL" id="CM008978">
    <property type="protein sequence ID" value="PNW71058.1"/>
    <property type="molecule type" value="Genomic_DNA"/>
</dbReference>
<reference evidence="2 3" key="1">
    <citation type="journal article" date="2007" name="Science">
        <title>The Chlamydomonas genome reveals the evolution of key animal and plant functions.</title>
        <authorList>
            <person name="Merchant S.S."/>
            <person name="Prochnik S.E."/>
            <person name="Vallon O."/>
            <person name="Harris E.H."/>
            <person name="Karpowicz S.J."/>
            <person name="Witman G.B."/>
            <person name="Terry A."/>
            <person name="Salamov A."/>
            <person name="Fritz-Laylin L.K."/>
            <person name="Marechal-Drouard L."/>
            <person name="Marshall W.F."/>
            <person name="Qu L.H."/>
            <person name="Nelson D.R."/>
            <person name="Sanderfoot A.A."/>
            <person name="Spalding M.H."/>
            <person name="Kapitonov V.V."/>
            <person name="Ren Q."/>
            <person name="Ferris P."/>
            <person name="Lindquist E."/>
            <person name="Shapiro H."/>
            <person name="Lucas S.M."/>
            <person name="Grimwood J."/>
            <person name="Schmutz J."/>
            <person name="Cardol P."/>
            <person name="Cerutti H."/>
            <person name="Chanfreau G."/>
            <person name="Chen C.L."/>
            <person name="Cognat V."/>
            <person name="Croft M.T."/>
            <person name="Dent R."/>
            <person name="Dutcher S."/>
            <person name="Fernandez E."/>
            <person name="Fukuzawa H."/>
            <person name="Gonzalez-Ballester D."/>
            <person name="Gonzalez-Halphen D."/>
            <person name="Hallmann A."/>
            <person name="Hanikenne M."/>
            <person name="Hippler M."/>
            <person name="Inwood W."/>
            <person name="Jabbari K."/>
            <person name="Kalanon M."/>
            <person name="Kuras R."/>
            <person name="Lefebvre P.A."/>
            <person name="Lemaire S.D."/>
            <person name="Lobanov A.V."/>
            <person name="Lohr M."/>
            <person name="Manuell A."/>
            <person name="Meier I."/>
            <person name="Mets L."/>
            <person name="Mittag M."/>
            <person name="Mittelmeier T."/>
            <person name="Moroney J.V."/>
            <person name="Moseley J."/>
            <person name="Napoli C."/>
            <person name="Nedelcu A.M."/>
            <person name="Niyogi K."/>
            <person name="Novoselov S.V."/>
            <person name="Paulsen I.T."/>
            <person name="Pazour G."/>
            <person name="Purton S."/>
            <person name="Ral J.P."/>
            <person name="Riano-Pachon D.M."/>
            <person name="Riekhof W."/>
            <person name="Rymarquis L."/>
            <person name="Schroda M."/>
            <person name="Stern D."/>
            <person name="Umen J."/>
            <person name="Willows R."/>
            <person name="Wilson N."/>
            <person name="Zimmer S.L."/>
            <person name="Allmer J."/>
            <person name="Balk J."/>
            <person name="Bisova K."/>
            <person name="Chen C.J."/>
            <person name="Elias M."/>
            <person name="Gendler K."/>
            <person name="Hauser C."/>
            <person name="Lamb M.R."/>
            <person name="Ledford H."/>
            <person name="Long J.C."/>
            <person name="Minagawa J."/>
            <person name="Page M.D."/>
            <person name="Pan J."/>
            <person name="Pootakham W."/>
            <person name="Roje S."/>
            <person name="Rose A."/>
            <person name="Stahlberg E."/>
            <person name="Terauchi A.M."/>
            <person name="Yang P."/>
            <person name="Ball S."/>
            <person name="Bowler C."/>
            <person name="Dieckmann C.L."/>
            <person name="Gladyshev V.N."/>
            <person name="Green P."/>
            <person name="Jorgensen R."/>
            <person name="Mayfield S."/>
            <person name="Mueller-Roeber B."/>
            <person name="Rajamani S."/>
            <person name="Sayre R.T."/>
            <person name="Brokstein P."/>
            <person name="Dubchak I."/>
            <person name="Goodstein D."/>
            <person name="Hornick L."/>
            <person name="Huang Y.W."/>
            <person name="Jhaveri J."/>
            <person name="Luo Y."/>
            <person name="Martinez D."/>
            <person name="Ngau W.C."/>
            <person name="Otillar B."/>
            <person name="Poliakov A."/>
            <person name="Porter A."/>
            <person name="Szajkowski L."/>
            <person name="Werner G."/>
            <person name="Zhou K."/>
            <person name="Grigoriev I.V."/>
            <person name="Rokhsar D.S."/>
            <person name="Grossman A.R."/>
        </authorList>
    </citation>
    <scope>NUCLEOTIDE SEQUENCE [LARGE SCALE GENOMIC DNA]</scope>
    <source>
        <strain evidence="3">CC-503</strain>
    </source>
</reference>
<evidence type="ECO:0000313" key="2">
    <source>
        <dbReference type="EMBL" id="PNW71058.1"/>
    </source>
</evidence>
<dbReference type="ExpressionAtlas" id="A0A2K3CS07">
    <property type="expression patterns" value="differential"/>
</dbReference>
<dbReference type="AlphaFoldDB" id="A0A2K3CS07"/>
<gene>
    <name evidence="2" type="ORF">CHLRE_17g744747v5</name>
</gene>
<protein>
    <submittedName>
        <fullName evidence="2">Uncharacterized protein</fullName>
    </submittedName>
</protein>
<evidence type="ECO:0000313" key="3">
    <source>
        <dbReference type="Proteomes" id="UP000006906"/>
    </source>
</evidence>